<keyword evidence="2" id="KW-1185">Reference proteome</keyword>
<protein>
    <submittedName>
        <fullName evidence="1">Uncharacterized protein</fullName>
    </submittedName>
</protein>
<evidence type="ECO:0000313" key="2">
    <source>
        <dbReference type="Proteomes" id="UP000799324"/>
    </source>
</evidence>
<name>A0A6A6SN79_9PLEO</name>
<reference evidence="1" key="1">
    <citation type="journal article" date="2020" name="Stud. Mycol.">
        <title>101 Dothideomycetes genomes: a test case for predicting lifestyles and emergence of pathogens.</title>
        <authorList>
            <person name="Haridas S."/>
            <person name="Albert R."/>
            <person name="Binder M."/>
            <person name="Bloem J."/>
            <person name="Labutti K."/>
            <person name="Salamov A."/>
            <person name="Andreopoulos B."/>
            <person name="Baker S."/>
            <person name="Barry K."/>
            <person name="Bills G."/>
            <person name="Bluhm B."/>
            <person name="Cannon C."/>
            <person name="Castanera R."/>
            <person name="Culley D."/>
            <person name="Daum C."/>
            <person name="Ezra D."/>
            <person name="Gonzalez J."/>
            <person name="Henrissat B."/>
            <person name="Kuo A."/>
            <person name="Liang C."/>
            <person name="Lipzen A."/>
            <person name="Lutzoni F."/>
            <person name="Magnuson J."/>
            <person name="Mondo S."/>
            <person name="Nolan M."/>
            <person name="Ohm R."/>
            <person name="Pangilinan J."/>
            <person name="Park H.-J."/>
            <person name="Ramirez L."/>
            <person name="Alfaro M."/>
            <person name="Sun H."/>
            <person name="Tritt A."/>
            <person name="Yoshinaga Y."/>
            <person name="Zwiers L.-H."/>
            <person name="Turgeon B."/>
            <person name="Goodwin S."/>
            <person name="Spatafora J."/>
            <person name="Crous P."/>
            <person name="Grigoriev I."/>
        </authorList>
    </citation>
    <scope>NUCLEOTIDE SEQUENCE</scope>
    <source>
        <strain evidence="1">CBS 122681</strain>
    </source>
</reference>
<organism evidence="1 2">
    <name type="scientific">Lophiostoma macrostomum CBS 122681</name>
    <dbReference type="NCBI Taxonomy" id="1314788"/>
    <lineage>
        <taxon>Eukaryota</taxon>
        <taxon>Fungi</taxon>
        <taxon>Dikarya</taxon>
        <taxon>Ascomycota</taxon>
        <taxon>Pezizomycotina</taxon>
        <taxon>Dothideomycetes</taxon>
        <taxon>Pleosporomycetidae</taxon>
        <taxon>Pleosporales</taxon>
        <taxon>Lophiostomataceae</taxon>
        <taxon>Lophiostoma</taxon>
    </lineage>
</organism>
<proteinExistence type="predicted"/>
<evidence type="ECO:0000313" key="1">
    <source>
        <dbReference type="EMBL" id="KAF2648962.1"/>
    </source>
</evidence>
<accession>A0A6A6SN79</accession>
<dbReference type="EMBL" id="MU004513">
    <property type="protein sequence ID" value="KAF2648962.1"/>
    <property type="molecule type" value="Genomic_DNA"/>
</dbReference>
<dbReference type="Proteomes" id="UP000799324">
    <property type="component" value="Unassembled WGS sequence"/>
</dbReference>
<dbReference type="AlphaFoldDB" id="A0A6A6SN79"/>
<sequence>MAALGWGPLADLAAVKSGQRRTRRALGRAGGPRFRGASAGSLCAHTGSVKQLLALPRLCAEICARRKGAGRGIWRGSSECCSRAAAAAAARRGRRGRPSFAPHQQHACDGIATLPRCHCSRTPGPYPLPLALWYCTQQAALRSKPAHAHCSSRLCAAHRNSTLSIHSVYRSQSPGPGGTTNGGYTCTLWGPLAVVARGWPLSAGQQHLSRIRTCSGRGQLSAARF</sequence>
<gene>
    <name evidence="1" type="ORF">K491DRAFT_684262</name>
</gene>